<feature type="signal peptide" evidence="1">
    <location>
        <begin position="1"/>
        <end position="24"/>
    </location>
</feature>
<organism evidence="2 3">
    <name type="scientific">Novosphingobium aquiterrae</name>
    <dbReference type="NCBI Taxonomy" id="624388"/>
    <lineage>
        <taxon>Bacteria</taxon>
        <taxon>Pseudomonadati</taxon>
        <taxon>Pseudomonadota</taxon>
        <taxon>Alphaproteobacteria</taxon>
        <taxon>Sphingomonadales</taxon>
        <taxon>Sphingomonadaceae</taxon>
        <taxon>Novosphingobium</taxon>
    </lineage>
</organism>
<evidence type="ECO:0000256" key="1">
    <source>
        <dbReference type="SAM" id="SignalP"/>
    </source>
</evidence>
<proteinExistence type="predicted"/>
<dbReference type="EMBL" id="JBHLTL010000004">
    <property type="protein sequence ID" value="MFC0589432.1"/>
    <property type="molecule type" value="Genomic_DNA"/>
</dbReference>
<reference evidence="2 3" key="1">
    <citation type="submission" date="2024-09" db="EMBL/GenBank/DDBJ databases">
        <authorList>
            <person name="Sun Q."/>
            <person name="Mori K."/>
        </authorList>
    </citation>
    <scope>NUCLEOTIDE SEQUENCE [LARGE SCALE GENOMIC DNA]</scope>
    <source>
        <strain evidence="2 3">NCAIM B.02537</strain>
    </source>
</reference>
<sequence length="252" mass="26218">MKPNLIHCGLAALASMAALGGALAQTAAPDIDIEAIRARAASNTGEADALAASARERAKAVTAEAAQNAEGAKANGRRYAGAAPRSGTDDTNFDFDKMVADAGDMAMQGMGEAPRFIAFASLSMPADSLRQMMDDVTRAGGVVVFRGLTQGSAKVMTDALGKVLKPGERMDGVGIDPRLFRAFGVSEVPAYVVAASDFDLCSGFDCTSEVPPFDRMTGNVTARFALETFSEGGGPGARIARQHLARLERQDP</sequence>
<evidence type="ECO:0000313" key="3">
    <source>
        <dbReference type="Proteomes" id="UP001589943"/>
    </source>
</evidence>
<dbReference type="RefSeq" id="WP_379480920.1">
    <property type="nucleotide sequence ID" value="NZ_JBHLTL010000004.1"/>
</dbReference>
<gene>
    <name evidence="2" type="primary">trbC</name>
    <name evidence="2" type="ORF">ACFFF7_08415</name>
</gene>
<keyword evidence="3" id="KW-1185">Reference proteome</keyword>
<dbReference type="InterPro" id="IPR014113">
    <property type="entry name" value="T4SS_TrbC_subgr"/>
</dbReference>
<accession>A0ABV6PHV6</accession>
<name>A0ABV6PHV6_9SPHN</name>
<dbReference type="Proteomes" id="UP001589943">
    <property type="component" value="Unassembled WGS sequence"/>
</dbReference>
<keyword evidence="1" id="KW-0732">Signal</keyword>
<evidence type="ECO:0000313" key="2">
    <source>
        <dbReference type="EMBL" id="MFC0589432.1"/>
    </source>
</evidence>
<dbReference type="Pfam" id="PF09673">
    <property type="entry name" value="TrbC_Ftype"/>
    <property type="match status" value="1"/>
</dbReference>
<dbReference type="InterPro" id="IPR019106">
    <property type="entry name" value="T4SS_TrbC"/>
</dbReference>
<protein>
    <submittedName>
        <fullName evidence="2">Type-F conjugative transfer system pilin assembly protein TrbC</fullName>
    </submittedName>
</protein>
<comment type="caution">
    <text evidence="2">The sequence shown here is derived from an EMBL/GenBank/DDBJ whole genome shotgun (WGS) entry which is preliminary data.</text>
</comment>
<feature type="chain" id="PRO_5046005227" evidence="1">
    <location>
        <begin position="25"/>
        <end position="252"/>
    </location>
</feature>
<dbReference type="NCBIfam" id="TIGR02742">
    <property type="entry name" value="TrbC_Ftype"/>
    <property type="match status" value="1"/>
</dbReference>